<keyword evidence="8" id="KW-1185">Reference proteome</keyword>
<dbReference type="InterPro" id="IPR001123">
    <property type="entry name" value="LeuE-type"/>
</dbReference>
<dbReference type="OrthoDB" id="9804822at2"/>
<dbReference type="RefSeq" id="WP_083451159.1">
    <property type="nucleotide sequence ID" value="NZ_LFYT02000021.1"/>
</dbReference>
<dbReference type="PANTHER" id="PTHR30086:SF20">
    <property type="entry name" value="ARGININE EXPORTER PROTEIN ARGO-RELATED"/>
    <property type="match status" value="1"/>
</dbReference>
<evidence type="ECO:0000256" key="4">
    <source>
        <dbReference type="ARBA" id="ARBA00022989"/>
    </source>
</evidence>
<reference evidence="7" key="1">
    <citation type="submission" date="2017-04" db="EMBL/GenBank/DDBJ databases">
        <title>Unexpected and diverse lifestyles within the genus Limnohabitans.</title>
        <authorList>
            <person name="Kasalicky V."/>
            <person name="Mehrshad M."/>
            <person name="Andrei S.-A."/>
            <person name="Salcher M."/>
            <person name="Kratochvilova H."/>
            <person name="Simek K."/>
            <person name="Ghai R."/>
        </authorList>
    </citation>
    <scope>NUCLEOTIDE SEQUENCE [LARGE SCALE GENOMIC DNA]</scope>
    <source>
        <strain evidence="7">II-D5</strain>
    </source>
</reference>
<dbReference type="GO" id="GO:0005886">
    <property type="term" value="C:plasma membrane"/>
    <property type="evidence" value="ECO:0007669"/>
    <property type="project" value="UniProtKB-SubCell"/>
</dbReference>
<feature type="transmembrane region" description="Helical" evidence="6">
    <location>
        <begin position="156"/>
        <end position="180"/>
    </location>
</feature>
<name>A0A2T7UBE8_9BURK</name>
<evidence type="ECO:0000313" key="8">
    <source>
        <dbReference type="Proteomes" id="UP000037507"/>
    </source>
</evidence>
<sequence length="214" mass="22710">MVIDSSFIPANLLLMYSVYLVGTASPGPSNMTIMAVAIQRGRTPALALASGVITGSIAWGLLAGFGLATALSTWGNILVALKVAGGLYLLWLAYSAGRSALKSNGKSKKYADSLGVSNRQLYLRGAAMHLTNPKAIFSWAATISVGLPNSPSMHDLLVGLSGCFFVGMLTFFAYAIFFSTTSAQRAFTATRRWFECTLAVIYGYAGIRLLLSKT</sequence>
<feature type="transmembrane region" description="Helical" evidence="6">
    <location>
        <begin position="74"/>
        <end position="94"/>
    </location>
</feature>
<keyword evidence="3 6" id="KW-0812">Transmembrane</keyword>
<dbReference type="PANTHER" id="PTHR30086">
    <property type="entry name" value="ARGININE EXPORTER PROTEIN ARGO"/>
    <property type="match status" value="1"/>
</dbReference>
<accession>A0A2T7UBE8</accession>
<comment type="caution">
    <text evidence="7">The sequence shown here is derived from an EMBL/GenBank/DDBJ whole genome shotgun (WGS) entry which is preliminary data.</text>
</comment>
<keyword evidence="2" id="KW-1003">Cell membrane</keyword>
<feature type="transmembrane region" description="Helical" evidence="6">
    <location>
        <begin position="192"/>
        <end position="211"/>
    </location>
</feature>
<comment type="subcellular location">
    <subcellularLocation>
        <location evidence="1">Cell membrane</location>
        <topology evidence="1">Multi-pass membrane protein</topology>
    </subcellularLocation>
</comment>
<dbReference type="GO" id="GO:0015171">
    <property type="term" value="F:amino acid transmembrane transporter activity"/>
    <property type="evidence" value="ECO:0007669"/>
    <property type="project" value="TreeGrafter"/>
</dbReference>
<evidence type="ECO:0000313" key="7">
    <source>
        <dbReference type="EMBL" id="PVE41974.1"/>
    </source>
</evidence>
<evidence type="ECO:0000256" key="5">
    <source>
        <dbReference type="ARBA" id="ARBA00023136"/>
    </source>
</evidence>
<dbReference type="Pfam" id="PF01810">
    <property type="entry name" value="LysE"/>
    <property type="match status" value="1"/>
</dbReference>
<dbReference type="AlphaFoldDB" id="A0A2T7UBE8"/>
<protein>
    <recommendedName>
        <fullName evidence="9">Lysine transporter LysE</fullName>
    </recommendedName>
</protein>
<feature type="transmembrane region" description="Helical" evidence="6">
    <location>
        <begin position="45"/>
        <end position="68"/>
    </location>
</feature>
<proteinExistence type="predicted"/>
<organism evidence="7 8">
    <name type="scientific">Limnohabitans planktonicus II-D5</name>
    <dbReference type="NCBI Taxonomy" id="1293045"/>
    <lineage>
        <taxon>Bacteria</taxon>
        <taxon>Pseudomonadati</taxon>
        <taxon>Pseudomonadota</taxon>
        <taxon>Betaproteobacteria</taxon>
        <taxon>Burkholderiales</taxon>
        <taxon>Comamonadaceae</taxon>
        <taxon>Limnohabitans</taxon>
    </lineage>
</organism>
<gene>
    <name evidence="7" type="ORF">H663_014640</name>
</gene>
<keyword evidence="5 6" id="KW-0472">Membrane</keyword>
<evidence type="ECO:0000256" key="2">
    <source>
        <dbReference type="ARBA" id="ARBA00022475"/>
    </source>
</evidence>
<evidence type="ECO:0008006" key="9">
    <source>
        <dbReference type="Google" id="ProtNLM"/>
    </source>
</evidence>
<keyword evidence="4 6" id="KW-1133">Transmembrane helix</keyword>
<dbReference type="Proteomes" id="UP000037507">
    <property type="component" value="Unassembled WGS sequence"/>
</dbReference>
<evidence type="ECO:0000256" key="3">
    <source>
        <dbReference type="ARBA" id="ARBA00022692"/>
    </source>
</evidence>
<evidence type="ECO:0000256" key="1">
    <source>
        <dbReference type="ARBA" id="ARBA00004651"/>
    </source>
</evidence>
<dbReference type="EMBL" id="LFYT02000021">
    <property type="protein sequence ID" value="PVE41974.1"/>
    <property type="molecule type" value="Genomic_DNA"/>
</dbReference>
<evidence type="ECO:0000256" key="6">
    <source>
        <dbReference type="SAM" id="Phobius"/>
    </source>
</evidence>